<dbReference type="EMBL" id="JBHSNZ010000085">
    <property type="protein sequence ID" value="MFC5813378.1"/>
    <property type="molecule type" value="Genomic_DNA"/>
</dbReference>
<proteinExistence type="predicted"/>
<evidence type="ECO:0000259" key="4">
    <source>
        <dbReference type="PROSITE" id="PS52004"/>
    </source>
</evidence>
<dbReference type="SMART" id="SM00825">
    <property type="entry name" value="PKS_KS"/>
    <property type="match status" value="1"/>
</dbReference>
<protein>
    <submittedName>
        <fullName evidence="5">Beta-ketoacyl synthase N-terminal-like domain-containing protein</fullName>
    </submittedName>
</protein>
<sequence>MTEDKLRTYLRRVTAELQQTRDRLRESQDRWREPLAVVGMACRLPGGADSPEKLWRLVADGVDAVGGLPTDRGWDLDDLYDPDPDKPGKTYTREGAFLHEAGDFDPTLFGISPREALAMDPQQRLLLETSWEAIERARIDPLSLRGSRTGVFVGGLPTGYGGLLMDSEEDQGYAITGGTGSVMSGRVSYSLGLQGPAVTVDTACSSSLVALHLAAQSLRQGDCSMALAAGVGILATPAGFVIFARQRGLAADGRCKAFADAADGIGWGEGAAVVLLERLSDARRNGHPVLAVVRGSAANQDGASNGLSAPNGPAQQRV</sequence>
<dbReference type="PROSITE" id="PS00606">
    <property type="entry name" value="KS3_1"/>
    <property type="match status" value="1"/>
</dbReference>
<dbReference type="CDD" id="cd00833">
    <property type="entry name" value="PKS"/>
    <property type="match status" value="1"/>
</dbReference>
<dbReference type="Gene3D" id="3.40.47.10">
    <property type="match status" value="1"/>
</dbReference>
<dbReference type="InterPro" id="IPR036299">
    <property type="entry name" value="Polyketide_synth_docking_sf"/>
</dbReference>
<evidence type="ECO:0000313" key="6">
    <source>
        <dbReference type="Proteomes" id="UP001596112"/>
    </source>
</evidence>
<dbReference type="Gene3D" id="6.10.40.10">
    <property type="match status" value="1"/>
</dbReference>
<dbReference type="Pfam" id="PF08990">
    <property type="entry name" value="Docking"/>
    <property type="match status" value="1"/>
</dbReference>
<dbReference type="SUPFAM" id="SSF53901">
    <property type="entry name" value="Thiolase-like"/>
    <property type="match status" value="1"/>
</dbReference>
<dbReference type="InterPro" id="IPR014030">
    <property type="entry name" value="Ketoacyl_synth_N"/>
</dbReference>
<gene>
    <name evidence="5" type="ORF">ACFQGO_38805</name>
</gene>
<feature type="domain" description="Ketosynthase family 3 (KS3)" evidence="4">
    <location>
        <begin position="32"/>
        <end position="318"/>
    </location>
</feature>
<dbReference type="PANTHER" id="PTHR43775">
    <property type="entry name" value="FATTY ACID SYNTHASE"/>
    <property type="match status" value="1"/>
</dbReference>
<organism evidence="5 6">
    <name type="scientific">Streptomyces heilongjiangensis</name>
    <dbReference type="NCBI Taxonomy" id="945052"/>
    <lineage>
        <taxon>Bacteria</taxon>
        <taxon>Bacillati</taxon>
        <taxon>Actinomycetota</taxon>
        <taxon>Actinomycetes</taxon>
        <taxon>Kitasatosporales</taxon>
        <taxon>Streptomycetaceae</taxon>
        <taxon>Streptomyces</taxon>
    </lineage>
</organism>
<dbReference type="Pfam" id="PF00109">
    <property type="entry name" value="ketoacyl-synt"/>
    <property type="match status" value="1"/>
</dbReference>
<dbReference type="InterPro" id="IPR015083">
    <property type="entry name" value="NorB/c/GfsB-D-like_docking"/>
</dbReference>
<dbReference type="SUPFAM" id="SSF101173">
    <property type="entry name" value="Docking domain B of the erythromycin polyketide synthase (DEBS)"/>
    <property type="match status" value="1"/>
</dbReference>
<reference evidence="6" key="1">
    <citation type="journal article" date="2019" name="Int. J. Syst. Evol. Microbiol.">
        <title>The Global Catalogue of Microorganisms (GCM) 10K type strain sequencing project: providing services to taxonomists for standard genome sequencing and annotation.</title>
        <authorList>
            <consortium name="The Broad Institute Genomics Platform"/>
            <consortium name="The Broad Institute Genome Sequencing Center for Infectious Disease"/>
            <person name="Wu L."/>
            <person name="Ma J."/>
        </authorList>
    </citation>
    <scope>NUCLEOTIDE SEQUENCE [LARGE SCALE GENOMIC DNA]</scope>
    <source>
        <strain evidence="6">JCM 9918</strain>
    </source>
</reference>
<evidence type="ECO:0000256" key="2">
    <source>
        <dbReference type="ARBA" id="ARBA00022679"/>
    </source>
</evidence>
<feature type="non-terminal residue" evidence="5">
    <location>
        <position position="318"/>
    </location>
</feature>
<comment type="cofactor">
    <cofactor evidence="1">
        <name>pantetheine 4'-phosphate</name>
        <dbReference type="ChEBI" id="CHEBI:47942"/>
    </cofactor>
</comment>
<evidence type="ECO:0000256" key="1">
    <source>
        <dbReference type="ARBA" id="ARBA00001957"/>
    </source>
</evidence>
<name>A0ABW1BLA0_9ACTN</name>
<dbReference type="PANTHER" id="PTHR43775:SF51">
    <property type="entry name" value="INACTIVE PHENOLPHTHIOCEROL SYNTHESIS POLYKETIDE SYNTHASE TYPE I PKS1-RELATED"/>
    <property type="match status" value="1"/>
</dbReference>
<evidence type="ECO:0000313" key="5">
    <source>
        <dbReference type="EMBL" id="MFC5813378.1"/>
    </source>
</evidence>
<dbReference type="Proteomes" id="UP001596112">
    <property type="component" value="Unassembled WGS sequence"/>
</dbReference>
<dbReference type="RefSeq" id="WP_380970130.1">
    <property type="nucleotide sequence ID" value="NZ_JBHSNZ010000085.1"/>
</dbReference>
<keyword evidence="2" id="KW-0808">Transferase</keyword>
<evidence type="ECO:0000256" key="3">
    <source>
        <dbReference type="ARBA" id="ARBA00023268"/>
    </source>
</evidence>
<dbReference type="InterPro" id="IPR050091">
    <property type="entry name" value="PKS_NRPS_Biosynth_Enz"/>
</dbReference>
<accession>A0ABW1BLA0</accession>
<keyword evidence="6" id="KW-1185">Reference proteome</keyword>
<dbReference type="InterPro" id="IPR016039">
    <property type="entry name" value="Thiolase-like"/>
</dbReference>
<keyword evidence="3" id="KW-0511">Multifunctional enzyme</keyword>
<dbReference type="InterPro" id="IPR018201">
    <property type="entry name" value="Ketoacyl_synth_AS"/>
</dbReference>
<dbReference type="InterPro" id="IPR020841">
    <property type="entry name" value="PKS_Beta-ketoAc_synthase_dom"/>
</dbReference>
<comment type="caution">
    <text evidence="5">The sequence shown here is derived from an EMBL/GenBank/DDBJ whole genome shotgun (WGS) entry which is preliminary data.</text>
</comment>
<dbReference type="PROSITE" id="PS52004">
    <property type="entry name" value="KS3_2"/>
    <property type="match status" value="1"/>
</dbReference>